<dbReference type="Proteomes" id="UP000621492">
    <property type="component" value="Unassembled WGS sequence"/>
</dbReference>
<dbReference type="NCBIfam" id="TIGR01093">
    <property type="entry name" value="aroD"/>
    <property type="match status" value="1"/>
</dbReference>
<keyword evidence="2 5" id="KW-0057">Aromatic amino acid biosynthesis</keyword>
<proteinExistence type="inferred from homology"/>
<feature type="binding site" evidence="5">
    <location>
        <position position="206"/>
    </location>
    <ligand>
        <name>3-dehydroquinate</name>
        <dbReference type="ChEBI" id="CHEBI:32364"/>
    </ligand>
</feature>
<dbReference type="CDD" id="cd00502">
    <property type="entry name" value="DHQase_I"/>
    <property type="match status" value="1"/>
</dbReference>
<comment type="caution">
    <text evidence="6">The sequence shown here is derived from an EMBL/GenBank/DDBJ whole genome shotgun (WGS) entry which is preliminary data.</text>
</comment>
<evidence type="ECO:0000313" key="7">
    <source>
        <dbReference type="Proteomes" id="UP000621492"/>
    </source>
</evidence>
<evidence type="ECO:0000256" key="2">
    <source>
        <dbReference type="ARBA" id="ARBA00023141"/>
    </source>
</evidence>
<dbReference type="GO" id="GO:0009073">
    <property type="term" value="P:aromatic amino acid family biosynthetic process"/>
    <property type="evidence" value="ECO:0007669"/>
    <property type="project" value="UniProtKB-KW"/>
</dbReference>
<dbReference type="InterPro" id="IPR001381">
    <property type="entry name" value="DHquinase_I"/>
</dbReference>
<evidence type="ECO:0000256" key="4">
    <source>
        <dbReference type="ARBA" id="ARBA00023270"/>
    </source>
</evidence>
<dbReference type="GO" id="GO:0046279">
    <property type="term" value="P:3,4-dihydroxybenzoate biosynthetic process"/>
    <property type="evidence" value="ECO:0007669"/>
    <property type="project" value="TreeGrafter"/>
</dbReference>
<organism evidence="6 7">
    <name type="scientific">Lentibacillus populi</name>
    <dbReference type="NCBI Taxonomy" id="1827502"/>
    <lineage>
        <taxon>Bacteria</taxon>
        <taxon>Bacillati</taxon>
        <taxon>Bacillota</taxon>
        <taxon>Bacilli</taxon>
        <taxon>Bacillales</taxon>
        <taxon>Bacillaceae</taxon>
        <taxon>Lentibacillus</taxon>
    </lineage>
</organism>
<comment type="subunit">
    <text evidence="5">Homodimer.</text>
</comment>
<feature type="binding site" evidence="5">
    <location>
        <begin position="40"/>
        <end position="42"/>
    </location>
    <ligand>
        <name>3-dehydroquinate</name>
        <dbReference type="ChEBI" id="CHEBI:32364"/>
    </ligand>
</feature>
<feature type="binding site" evidence="5">
    <location>
        <position position="229"/>
    </location>
    <ligand>
        <name>3-dehydroquinate</name>
        <dbReference type="ChEBI" id="CHEBI:32364"/>
    </ligand>
</feature>
<dbReference type="PANTHER" id="PTHR43699:SF1">
    <property type="entry name" value="3-DEHYDROQUINATE DEHYDRATASE"/>
    <property type="match status" value="1"/>
</dbReference>
<dbReference type="Gene3D" id="3.20.20.70">
    <property type="entry name" value="Aldolase class I"/>
    <property type="match status" value="1"/>
</dbReference>
<dbReference type="HAMAP" id="MF_00214">
    <property type="entry name" value="AroD"/>
    <property type="match status" value="1"/>
</dbReference>
<keyword evidence="4 5" id="KW-0704">Schiff base</keyword>
<comment type="function">
    <text evidence="5">Involved in the third step of the chorismate pathway, which leads to the biosynthesis of aromatic amino acids. Catalyzes the cis-dehydration of 3-dehydroquinate (DHQ) and introduces the first double bond of the aromatic ring to yield 3-dehydroshikimate.</text>
</comment>
<dbReference type="SUPFAM" id="SSF51569">
    <property type="entry name" value="Aldolase"/>
    <property type="match status" value="1"/>
</dbReference>
<dbReference type="GO" id="GO:0003855">
    <property type="term" value="F:3-dehydroquinate dehydratase activity"/>
    <property type="evidence" value="ECO:0007669"/>
    <property type="project" value="UniProtKB-UniRule"/>
</dbReference>
<feature type="active site" description="Proton donor/acceptor" evidence="5">
    <location>
        <position position="137"/>
    </location>
</feature>
<evidence type="ECO:0000256" key="5">
    <source>
        <dbReference type="HAMAP-Rule" id="MF_00214"/>
    </source>
</evidence>
<dbReference type="Pfam" id="PF01487">
    <property type="entry name" value="DHquinase_I"/>
    <property type="match status" value="1"/>
</dbReference>
<dbReference type="EC" id="4.2.1.10" evidence="5"/>
<keyword evidence="3 5" id="KW-0456">Lyase</keyword>
<dbReference type="GO" id="GO:0008652">
    <property type="term" value="P:amino acid biosynthetic process"/>
    <property type="evidence" value="ECO:0007669"/>
    <property type="project" value="UniProtKB-KW"/>
</dbReference>
<evidence type="ECO:0000256" key="3">
    <source>
        <dbReference type="ARBA" id="ARBA00023239"/>
    </source>
</evidence>
<keyword evidence="7" id="KW-1185">Reference proteome</keyword>
<dbReference type="GO" id="GO:0009423">
    <property type="term" value="P:chorismate biosynthetic process"/>
    <property type="evidence" value="ECO:0007669"/>
    <property type="project" value="UniProtKB-UniRule"/>
</dbReference>
<keyword evidence="5" id="KW-0028">Amino-acid biosynthesis</keyword>
<comment type="pathway">
    <text evidence="5">Metabolic intermediate biosynthesis; chorismate biosynthesis; chorismate from D-erythrose 4-phosphate and phosphoenolpyruvate: step 3/7.</text>
</comment>
<comment type="caution">
    <text evidence="5">Lacks conserved residue(s) required for the propagation of feature annotation.</text>
</comment>
<evidence type="ECO:0000313" key="6">
    <source>
        <dbReference type="EMBL" id="GGB47167.1"/>
    </source>
</evidence>
<reference evidence="6" key="1">
    <citation type="journal article" date="2014" name="Int. J. Syst. Evol. Microbiol.">
        <title>Complete genome sequence of Corynebacterium casei LMG S-19264T (=DSM 44701T), isolated from a smear-ripened cheese.</title>
        <authorList>
            <consortium name="US DOE Joint Genome Institute (JGI-PGF)"/>
            <person name="Walter F."/>
            <person name="Albersmeier A."/>
            <person name="Kalinowski J."/>
            <person name="Ruckert C."/>
        </authorList>
    </citation>
    <scope>NUCLEOTIDE SEQUENCE</scope>
    <source>
        <strain evidence="6">CGMCC 1.15454</strain>
    </source>
</reference>
<dbReference type="InterPro" id="IPR050146">
    <property type="entry name" value="Type-I_3-dehydroquinase"/>
</dbReference>
<sequence>MKLFQNKKIPYICTPLTGKNKEEITEELRIILPKKPDLVEWRADFLEGIEDEEYVLSIADIISTASDIPILITIRSEKEGGEKIPLTEEEKVNLLSKICKSTMAEMVDFEASNAPDHIMQLRKLSTEYNKQLILSYHNFDRTPSNREMMEHMSRTASFGADVAKIAVMPKSKEDVLRLLEFTKQADDALDIPIVSMSMGKMGSLSRIMGWAYGSVITFSVGKESSAPGQVPIEKLRSLIRSTQEIVGEWG</sequence>
<dbReference type="AlphaFoldDB" id="A0A9W5TYX7"/>
<comment type="similarity">
    <text evidence="5">Belongs to the type-I 3-dehydroquinase family.</text>
</comment>
<name>A0A9W5TYX7_9BACI</name>
<gene>
    <name evidence="5 6" type="primary">aroD</name>
    <name evidence="6" type="ORF">GCM10011409_25820</name>
</gene>
<feature type="binding site" evidence="5">
    <location>
        <position position="75"/>
    </location>
    <ligand>
        <name>3-dehydroquinate</name>
        <dbReference type="ChEBI" id="CHEBI:32364"/>
    </ligand>
</feature>
<comment type="catalytic activity">
    <reaction evidence="1 5">
        <text>3-dehydroquinate = 3-dehydroshikimate + H2O</text>
        <dbReference type="Rhea" id="RHEA:21096"/>
        <dbReference type="ChEBI" id="CHEBI:15377"/>
        <dbReference type="ChEBI" id="CHEBI:16630"/>
        <dbReference type="ChEBI" id="CHEBI:32364"/>
        <dbReference type="EC" id="4.2.1.10"/>
    </reaction>
</comment>
<dbReference type="PANTHER" id="PTHR43699">
    <property type="entry name" value="3-DEHYDROQUINATE DEHYDRATASE"/>
    <property type="match status" value="1"/>
</dbReference>
<protein>
    <recommendedName>
        <fullName evidence="5">3-dehydroquinate dehydratase</fullName>
        <shortName evidence="5">3-dehydroquinase</shortName>
        <ecNumber evidence="5">4.2.1.10</ecNumber>
    </recommendedName>
    <alternativeName>
        <fullName evidence="5">Type I DHQase</fullName>
    </alternativeName>
    <alternativeName>
        <fullName evidence="5">Type I dehydroquinase</fullName>
        <shortName evidence="5">DHQ1</shortName>
    </alternativeName>
</protein>
<reference evidence="6" key="2">
    <citation type="submission" date="2020-09" db="EMBL/GenBank/DDBJ databases">
        <authorList>
            <person name="Sun Q."/>
            <person name="Zhou Y."/>
        </authorList>
    </citation>
    <scope>NUCLEOTIDE SEQUENCE</scope>
    <source>
        <strain evidence="6">CGMCC 1.15454</strain>
    </source>
</reference>
<feature type="binding site" evidence="5">
    <location>
        <position position="225"/>
    </location>
    <ligand>
        <name>3-dehydroquinate</name>
        <dbReference type="ChEBI" id="CHEBI:32364"/>
    </ligand>
</feature>
<dbReference type="EMBL" id="BMJD01000020">
    <property type="protein sequence ID" value="GGB47167.1"/>
    <property type="molecule type" value="Genomic_DNA"/>
</dbReference>
<accession>A0A9W5TYX7</accession>
<dbReference type="InterPro" id="IPR013785">
    <property type="entry name" value="Aldolase_TIM"/>
</dbReference>
<dbReference type="FunFam" id="3.20.20.70:FF:000047">
    <property type="entry name" value="3-dehydroquinate dehydratase"/>
    <property type="match status" value="1"/>
</dbReference>
<evidence type="ECO:0000256" key="1">
    <source>
        <dbReference type="ARBA" id="ARBA00001864"/>
    </source>
</evidence>
<dbReference type="RefSeq" id="WP_088049532.1">
    <property type="nucleotide sequence ID" value="NZ_BMJD01000020.1"/>
</dbReference>
<feature type="active site" description="Schiff-base intermediate with substrate" evidence="5">
    <location>
        <position position="164"/>
    </location>
</feature>